<protein>
    <submittedName>
        <fullName evidence="1">Alpha-ribazole kinase</fullName>
    </submittedName>
</protein>
<gene>
    <name evidence="1" type="ORF">SAMN02744037_02575</name>
</gene>
<dbReference type="OrthoDB" id="9805740at2"/>
<sequence length="249" mass="27840">MKTYRDLTFINLNKDEYLVISCDSCAGVGNKELDVVKASLDIVSYFTTRVCMMEIMSVKAKPIVVVDNIGVSMKSGGYEIIDGIKKFLTDNNLDIPINGSTEENFKVAQTFLGLTVIGTLKKEYIKNNKVKNNDLVVLLGLPKVGSEININEDNDIISFYDFKKILDLNYISNIIPVGSKGIGYECRTIEKITNMKIDYFNTNIDFKKSSGPATSVIITMKEDYLDNLRKIVSCPINILGKIFSKTKPL</sequence>
<dbReference type="AlphaFoldDB" id="A0A1M6TDP4"/>
<evidence type="ECO:0000313" key="2">
    <source>
        <dbReference type="Proteomes" id="UP000242497"/>
    </source>
</evidence>
<keyword evidence="1" id="KW-0418">Kinase</keyword>
<keyword evidence="1" id="KW-0808">Transferase</keyword>
<dbReference type="GO" id="GO:0016301">
    <property type="term" value="F:kinase activity"/>
    <property type="evidence" value="ECO:0007669"/>
    <property type="project" value="UniProtKB-KW"/>
</dbReference>
<reference evidence="2" key="1">
    <citation type="submission" date="2016-11" db="EMBL/GenBank/DDBJ databases">
        <authorList>
            <person name="Varghese N."/>
            <person name="Submissions S."/>
        </authorList>
    </citation>
    <scope>NUCLEOTIDE SEQUENCE [LARGE SCALE GENOMIC DNA]</scope>
    <source>
        <strain evidence="2">DSM 15518</strain>
    </source>
</reference>
<accession>A0A1M6TDP4</accession>
<organism evidence="1 2">
    <name type="scientific">Tepidibacter formicigenes DSM 15518</name>
    <dbReference type="NCBI Taxonomy" id="1123349"/>
    <lineage>
        <taxon>Bacteria</taxon>
        <taxon>Bacillati</taxon>
        <taxon>Bacillota</taxon>
        <taxon>Clostridia</taxon>
        <taxon>Peptostreptococcales</taxon>
        <taxon>Peptostreptococcaceae</taxon>
        <taxon>Tepidibacter</taxon>
    </lineage>
</organism>
<dbReference type="Proteomes" id="UP000242497">
    <property type="component" value="Unassembled WGS sequence"/>
</dbReference>
<proteinExistence type="predicted"/>
<evidence type="ECO:0000313" key="1">
    <source>
        <dbReference type="EMBL" id="SHK55009.1"/>
    </source>
</evidence>
<name>A0A1M6TDP4_9FIRM</name>
<dbReference type="STRING" id="1123349.SAMN02744037_02575"/>
<keyword evidence="2" id="KW-1185">Reference proteome</keyword>
<dbReference type="RefSeq" id="WP_072890659.1">
    <property type="nucleotide sequence ID" value="NZ_FRAE01000091.1"/>
</dbReference>
<dbReference type="EMBL" id="FRAE01000091">
    <property type="protein sequence ID" value="SHK55009.1"/>
    <property type="molecule type" value="Genomic_DNA"/>
</dbReference>